<keyword evidence="7 13" id="KW-1133">Transmembrane helix</keyword>
<evidence type="ECO:0000256" key="7">
    <source>
        <dbReference type="ARBA" id="ARBA00022989"/>
    </source>
</evidence>
<dbReference type="HAMAP" id="MF_01398">
    <property type="entry name" value="ATP_synth_b_bprime"/>
    <property type="match status" value="1"/>
</dbReference>
<comment type="similarity">
    <text evidence="1 13 14">Belongs to the ATPase B chain family.</text>
</comment>
<dbReference type="GO" id="GO:0046982">
    <property type="term" value="F:protein heterodimerization activity"/>
    <property type="evidence" value="ECO:0007669"/>
    <property type="project" value="InterPro"/>
</dbReference>
<dbReference type="GO" id="GO:0012505">
    <property type="term" value="C:endomembrane system"/>
    <property type="evidence" value="ECO:0007669"/>
    <property type="project" value="UniProtKB-SubCell"/>
</dbReference>
<dbReference type="InterPro" id="IPR050059">
    <property type="entry name" value="ATP_synthase_B_chain"/>
</dbReference>
<dbReference type="PANTHER" id="PTHR33445">
    <property type="entry name" value="ATP SYNTHASE SUBUNIT B', CHLOROPLASTIC"/>
    <property type="match status" value="1"/>
</dbReference>
<dbReference type="InterPro" id="IPR005864">
    <property type="entry name" value="ATP_synth_F0_bsu_bac"/>
</dbReference>
<evidence type="ECO:0000256" key="12">
    <source>
        <dbReference type="ARBA" id="ARBA00037847"/>
    </source>
</evidence>
<evidence type="ECO:0000256" key="4">
    <source>
        <dbReference type="ARBA" id="ARBA00022547"/>
    </source>
</evidence>
<proteinExistence type="inferred from homology"/>
<evidence type="ECO:0000256" key="6">
    <source>
        <dbReference type="ARBA" id="ARBA00022781"/>
    </source>
</evidence>
<comment type="subunit">
    <text evidence="13">F-type ATPases have 2 components, F(1) - the catalytic core - and F(0) - the membrane proton channel. F(1) has five subunits: alpha(3), beta(3), gamma(1), delta(1), epsilon(1). F(0) has three main subunits: a(1), b(2) and c(10-14). The alpha and beta chains form an alternating ring which encloses part of the gamma chain. F(1) is attached to F(0) by a central stalk formed by the gamma and epsilon chains, while a peripheral stalk is formed by the delta and b chains.</text>
</comment>
<evidence type="ECO:0000256" key="5">
    <source>
        <dbReference type="ARBA" id="ARBA00022692"/>
    </source>
</evidence>
<dbReference type="GO" id="GO:0046933">
    <property type="term" value="F:proton-transporting ATP synthase activity, rotational mechanism"/>
    <property type="evidence" value="ECO:0007669"/>
    <property type="project" value="UniProtKB-UniRule"/>
</dbReference>
<comment type="function">
    <text evidence="13">Component of the F(0) channel, it forms part of the peripheral stalk, linking F(1) to F(0).</text>
</comment>
<comment type="caution">
    <text evidence="15">The sequence shown here is derived from an EMBL/GenBank/DDBJ whole genome shotgun (WGS) entry which is preliminary data.</text>
</comment>
<dbReference type="SUPFAM" id="SSF47113">
    <property type="entry name" value="Histone-fold"/>
    <property type="match status" value="1"/>
</dbReference>
<evidence type="ECO:0000256" key="8">
    <source>
        <dbReference type="ARBA" id="ARBA00023065"/>
    </source>
</evidence>
<reference evidence="15 16" key="1">
    <citation type="journal article" date="2016" name="Nat. Commun.">
        <title>Thousands of microbial genomes shed light on interconnected biogeochemical processes in an aquifer system.</title>
        <authorList>
            <person name="Anantharaman K."/>
            <person name="Brown C.T."/>
            <person name="Hug L.A."/>
            <person name="Sharon I."/>
            <person name="Castelle C.J."/>
            <person name="Probst A.J."/>
            <person name="Thomas B.C."/>
            <person name="Singh A."/>
            <person name="Wilkins M.J."/>
            <person name="Karaoz U."/>
            <person name="Brodie E.L."/>
            <person name="Williams K.H."/>
            <person name="Hubbard S.S."/>
            <person name="Banfield J.F."/>
        </authorList>
    </citation>
    <scope>NUCLEOTIDE SEQUENCE [LARGE SCALE GENOMIC DNA]</scope>
</reference>
<evidence type="ECO:0000256" key="13">
    <source>
        <dbReference type="HAMAP-Rule" id="MF_01398"/>
    </source>
</evidence>
<keyword evidence="3 13" id="KW-1003">Cell membrane</keyword>
<dbReference type="AlphaFoldDB" id="A0A1G2S773"/>
<feature type="transmembrane region" description="Helical" evidence="13">
    <location>
        <begin position="15"/>
        <end position="34"/>
    </location>
</feature>
<keyword evidence="4 13" id="KW-0138">CF(0)</keyword>
<sequence length="147" mass="16912">MEQIITTFGIKWELLLFQALNFAVVLFILHRFLYRPILRIVAEREAHIKRGIEDAQHAARELKGAEDERRHIIMNATREAEVLAETARRVSSEAHAEVVKAAAEESAAIISRAEQRAEEEKRRTIMESKEEIARMAVLAAERVLQKR</sequence>
<dbReference type="Pfam" id="PF00430">
    <property type="entry name" value="ATP-synt_B"/>
    <property type="match status" value="1"/>
</dbReference>
<dbReference type="InterPro" id="IPR009072">
    <property type="entry name" value="Histone-fold"/>
</dbReference>
<evidence type="ECO:0000256" key="1">
    <source>
        <dbReference type="ARBA" id="ARBA00005513"/>
    </source>
</evidence>
<keyword evidence="8 13" id="KW-0406">Ion transport</keyword>
<protein>
    <recommendedName>
        <fullName evidence="13">ATP synthase subunit b</fullName>
    </recommendedName>
    <alternativeName>
        <fullName evidence="13">ATP synthase F(0) sector subunit b</fullName>
    </alternativeName>
    <alternativeName>
        <fullName evidence="13">ATPase subunit I</fullName>
    </alternativeName>
    <alternativeName>
        <fullName evidence="13">F-type ATPase subunit b</fullName>
        <shortName evidence="13">F-ATPase subunit b</shortName>
    </alternativeName>
</protein>
<comment type="subcellular location">
    <subcellularLocation>
        <location evidence="13">Cell membrane</location>
        <topology evidence="13">Single-pass membrane protein</topology>
    </subcellularLocation>
    <subcellularLocation>
        <location evidence="12">Endomembrane system</location>
        <topology evidence="12">Single-pass membrane protein</topology>
    </subcellularLocation>
</comment>
<dbReference type="NCBIfam" id="TIGR01144">
    <property type="entry name" value="ATP_synt_b"/>
    <property type="match status" value="1"/>
</dbReference>
<comment type="function">
    <text evidence="11 13">F(1)F(0) ATP synthase produces ATP from ADP in the presence of a proton or sodium gradient. F-type ATPases consist of two structural domains, F(1) containing the extramembraneous catalytic core and F(0) containing the membrane proton channel, linked together by a central stalk and a peripheral stalk. During catalysis, ATP synthesis in the catalytic domain of F(1) is coupled via a rotary mechanism of the central stalk subunits to proton translocation.</text>
</comment>
<evidence type="ECO:0000256" key="2">
    <source>
        <dbReference type="ARBA" id="ARBA00022448"/>
    </source>
</evidence>
<evidence type="ECO:0000256" key="3">
    <source>
        <dbReference type="ARBA" id="ARBA00022475"/>
    </source>
</evidence>
<dbReference type="STRING" id="1802723.A2675_02340"/>
<gene>
    <name evidence="13" type="primary">atpF</name>
    <name evidence="15" type="ORF">A2675_02340</name>
</gene>
<keyword evidence="2 13" id="KW-0813">Transport</keyword>
<name>A0A1G2S773_9BACT</name>
<dbReference type="PANTHER" id="PTHR33445:SF1">
    <property type="entry name" value="ATP SYNTHASE SUBUNIT B"/>
    <property type="match status" value="1"/>
</dbReference>
<keyword evidence="5 13" id="KW-0812">Transmembrane</keyword>
<evidence type="ECO:0000313" key="15">
    <source>
        <dbReference type="EMBL" id="OHA80906.1"/>
    </source>
</evidence>
<evidence type="ECO:0000256" key="10">
    <source>
        <dbReference type="ARBA" id="ARBA00023310"/>
    </source>
</evidence>
<dbReference type="GO" id="GO:0045259">
    <property type="term" value="C:proton-transporting ATP synthase complex"/>
    <property type="evidence" value="ECO:0007669"/>
    <property type="project" value="UniProtKB-KW"/>
</dbReference>
<evidence type="ECO:0000256" key="14">
    <source>
        <dbReference type="RuleBase" id="RU003848"/>
    </source>
</evidence>
<keyword evidence="6 13" id="KW-0375">Hydrogen ion transport</keyword>
<keyword evidence="9 13" id="KW-0472">Membrane</keyword>
<dbReference type="InterPro" id="IPR002146">
    <property type="entry name" value="ATP_synth_b/b'su_bac/chlpt"/>
</dbReference>
<dbReference type="GO" id="GO:0046961">
    <property type="term" value="F:proton-transporting ATPase activity, rotational mechanism"/>
    <property type="evidence" value="ECO:0007669"/>
    <property type="project" value="TreeGrafter"/>
</dbReference>
<dbReference type="Proteomes" id="UP000176997">
    <property type="component" value="Unassembled WGS sequence"/>
</dbReference>
<evidence type="ECO:0000256" key="9">
    <source>
        <dbReference type="ARBA" id="ARBA00023136"/>
    </source>
</evidence>
<evidence type="ECO:0000256" key="11">
    <source>
        <dbReference type="ARBA" id="ARBA00025198"/>
    </source>
</evidence>
<evidence type="ECO:0000313" key="16">
    <source>
        <dbReference type="Proteomes" id="UP000176997"/>
    </source>
</evidence>
<dbReference type="EMBL" id="MHUS01000016">
    <property type="protein sequence ID" value="OHA80906.1"/>
    <property type="molecule type" value="Genomic_DNA"/>
</dbReference>
<dbReference type="CDD" id="cd06503">
    <property type="entry name" value="ATP-synt_Fo_b"/>
    <property type="match status" value="1"/>
</dbReference>
<accession>A0A1G2S773</accession>
<dbReference type="GO" id="GO:0005886">
    <property type="term" value="C:plasma membrane"/>
    <property type="evidence" value="ECO:0007669"/>
    <property type="project" value="UniProtKB-SubCell"/>
</dbReference>
<organism evidence="15 16">
    <name type="scientific">Candidatus Yonathbacteria bacterium RIFCSPHIGHO2_01_FULL_51_10</name>
    <dbReference type="NCBI Taxonomy" id="1802723"/>
    <lineage>
        <taxon>Bacteria</taxon>
        <taxon>Candidatus Yonathiibacteriota</taxon>
    </lineage>
</organism>
<keyword evidence="10 13" id="KW-0066">ATP synthesis</keyword>